<keyword evidence="1" id="KW-0479">Metal-binding</keyword>
<dbReference type="GO" id="GO:0006457">
    <property type="term" value="P:protein folding"/>
    <property type="evidence" value="ECO:0007669"/>
    <property type="project" value="TreeGrafter"/>
</dbReference>
<sequence length="208" mass="22622">MRPPALLLRSLLARPSTSTWRLPASQRPVARACPRARCLPAAARHASAAAKPPAASSHPTQSTSSATTAPASRLERDQVPAYELTFTCKICTTRSSHRLSKQGYHHGTILISCPGCQNRHLISDHLKIFSDKSVTIEDLIKEKGSLVRRGSLHVDGDVEFWDDGSTTARSANFSPPSTTSEPDNPKLTEPPESQHVTETDAERRASKP</sequence>
<dbReference type="OrthoDB" id="512667at2759"/>
<dbReference type="InterPro" id="IPR024158">
    <property type="entry name" value="Mt_import_TIM15"/>
</dbReference>
<evidence type="ECO:0000256" key="2">
    <source>
        <dbReference type="ARBA" id="ARBA00022771"/>
    </source>
</evidence>
<dbReference type="GO" id="GO:0005739">
    <property type="term" value="C:mitochondrion"/>
    <property type="evidence" value="ECO:0007669"/>
    <property type="project" value="TreeGrafter"/>
</dbReference>
<name>A0A7C8ING4_9PLEO</name>
<evidence type="ECO:0000256" key="3">
    <source>
        <dbReference type="ARBA" id="ARBA00022833"/>
    </source>
</evidence>
<dbReference type="InterPro" id="IPR007853">
    <property type="entry name" value="Znf_DNL-typ"/>
</dbReference>
<keyword evidence="2 4" id="KW-0863">Zinc-finger</keyword>
<dbReference type="GO" id="GO:0051087">
    <property type="term" value="F:protein-folding chaperone binding"/>
    <property type="evidence" value="ECO:0007669"/>
    <property type="project" value="TreeGrafter"/>
</dbReference>
<protein>
    <submittedName>
        <fullName evidence="7">DNL zinc finger-domain-containing protein</fullName>
    </submittedName>
</protein>
<dbReference type="GO" id="GO:0050821">
    <property type="term" value="P:protein stabilization"/>
    <property type="evidence" value="ECO:0007669"/>
    <property type="project" value="TreeGrafter"/>
</dbReference>
<proteinExistence type="predicted"/>
<dbReference type="PANTHER" id="PTHR20922:SF13">
    <property type="entry name" value="DNL-TYPE ZINC FINGER PROTEIN"/>
    <property type="match status" value="1"/>
</dbReference>
<dbReference type="Pfam" id="PF05180">
    <property type="entry name" value="zf-DNL"/>
    <property type="match status" value="1"/>
</dbReference>
<keyword evidence="3" id="KW-0862">Zinc</keyword>
<dbReference type="AlphaFoldDB" id="A0A7C8ING4"/>
<feature type="region of interest" description="Disordered" evidence="5">
    <location>
        <begin position="47"/>
        <end position="74"/>
    </location>
</feature>
<evidence type="ECO:0000259" key="6">
    <source>
        <dbReference type="PROSITE" id="PS51501"/>
    </source>
</evidence>
<feature type="compositionally biased region" description="Low complexity" evidence="5">
    <location>
        <begin position="47"/>
        <end position="72"/>
    </location>
</feature>
<evidence type="ECO:0000256" key="1">
    <source>
        <dbReference type="ARBA" id="ARBA00022723"/>
    </source>
</evidence>
<feature type="compositionally biased region" description="Polar residues" evidence="5">
    <location>
        <begin position="165"/>
        <end position="182"/>
    </location>
</feature>
<reference evidence="7 8" key="1">
    <citation type="submission" date="2020-01" db="EMBL/GenBank/DDBJ databases">
        <authorList>
            <consortium name="DOE Joint Genome Institute"/>
            <person name="Haridas S."/>
            <person name="Albert R."/>
            <person name="Binder M."/>
            <person name="Bloem J."/>
            <person name="Labutti K."/>
            <person name="Salamov A."/>
            <person name="Andreopoulos B."/>
            <person name="Baker S.E."/>
            <person name="Barry K."/>
            <person name="Bills G."/>
            <person name="Bluhm B.H."/>
            <person name="Cannon C."/>
            <person name="Castanera R."/>
            <person name="Culley D.E."/>
            <person name="Daum C."/>
            <person name="Ezra D."/>
            <person name="Gonzalez J.B."/>
            <person name="Henrissat B."/>
            <person name="Kuo A."/>
            <person name="Liang C."/>
            <person name="Lipzen A."/>
            <person name="Lutzoni F."/>
            <person name="Magnuson J."/>
            <person name="Mondo S."/>
            <person name="Nolan M."/>
            <person name="Ohm R."/>
            <person name="Pangilinan J."/>
            <person name="Park H.-J.H."/>
            <person name="Ramirez L."/>
            <person name="Alfaro M."/>
            <person name="Sun H."/>
            <person name="Tritt A."/>
            <person name="Yoshinaga Y."/>
            <person name="Zwiers L.-H.L."/>
            <person name="Turgeon B.G."/>
            <person name="Goodwin S.B."/>
            <person name="Spatafora J.W."/>
            <person name="Crous P.W."/>
            <person name="Grigoriev I.V."/>
        </authorList>
    </citation>
    <scope>NUCLEOTIDE SEQUENCE [LARGE SCALE GENOMIC DNA]</scope>
    <source>
        <strain evidence="7 8">CBS 611.86</strain>
    </source>
</reference>
<feature type="compositionally biased region" description="Basic and acidic residues" evidence="5">
    <location>
        <begin position="195"/>
        <end position="208"/>
    </location>
</feature>
<dbReference type="GO" id="GO:0030150">
    <property type="term" value="P:protein import into mitochondrial matrix"/>
    <property type="evidence" value="ECO:0007669"/>
    <property type="project" value="TreeGrafter"/>
</dbReference>
<feature type="domain" description="DNL-type" evidence="6">
    <location>
        <begin position="77"/>
        <end position="172"/>
    </location>
</feature>
<accession>A0A7C8ING4</accession>
<keyword evidence="8" id="KW-1185">Reference proteome</keyword>
<evidence type="ECO:0000313" key="8">
    <source>
        <dbReference type="Proteomes" id="UP000481861"/>
    </source>
</evidence>
<evidence type="ECO:0000256" key="4">
    <source>
        <dbReference type="PROSITE-ProRule" id="PRU00834"/>
    </source>
</evidence>
<dbReference type="EMBL" id="JAADJZ010000003">
    <property type="protein sequence ID" value="KAF2876587.1"/>
    <property type="molecule type" value="Genomic_DNA"/>
</dbReference>
<dbReference type="PANTHER" id="PTHR20922">
    <property type="entry name" value="DNL-TYPE ZINC FINGER PROTEIN"/>
    <property type="match status" value="1"/>
</dbReference>
<comment type="caution">
    <text evidence="7">The sequence shown here is derived from an EMBL/GenBank/DDBJ whole genome shotgun (WGS) entry which is preliminary data.</text>
</comment>
<evidence type="ECO:0000313" key="7">
    <source>
        <dbReference type="EMBL" id="KAF2876587.1"/>
    </source>
</evidence>
<dbReference type="Proteomes" id="UP000481861">
    <property type="component" value="Unassembled WGS sequence"/>
</dbReference>
<feature type="region of interest" description="Disordered" evidence="5">
    <location>
        <begin position="165"/>
        <end position="208"/>
    </location>
</feature>
<evidence type="ECO:0000256" key="5">
    <source>
        <dbReference type="SAM" id="MobiDB-lite"/>
    </source>
</evidence>
<dbReference type="PROSITE" id="PS51501">
    <property type="entry name" value="ZF_DNL"/>
    <property type="match status" value="1"/>
</dbReference>
<organism evidence="7 8">
    <name type="scientific">Massariosphaeria phaeospora</name>
    <dbReference type="NCBI Taxonomy" id="100035"/>
    <lineage>
        <taxon>Eukaryota</taxon>
        <taxon>Fungi</taxon>
        <taxon>Dikarya</taxon>
        <taxon>Ascomycota</taxon>
        <taxon>Pezizomycotina</taxon>
        <taxon>Dothideomycetes</taxon>
        <taxon>Pleosporomycetidae</taxon>
        <taxon>Pleosporales</taxon>
        <taxon>Pleosporales incertae sedis</taxon>
        <taxon>Massariosphaeria</taxon>
    </lineage>
</organism>
<gene>
    <name evidence="7" type="ORF">BDV95DRAFT_483415</name>
</gene>
<dbReference type="GO" id="GO:0008270">
    <property type="term" value="F:zinc ion binding"/>
    <property type="evidence" value="ECO:0007669"/>
    <property type="project" value="UniProtKB-KW"/>
</dbReference>